<dbReference type="EMBL" id="JXRR01000001">
    <property type="protein sequence ID" value="KIL53078.1"/>
    <property type="molecule type" value="Genomic_DNA"/>
</dbReference>
<keyword evidence="2" id="KW-0732">Signal</keyword>
<feature type="coiled-coil region" evidence="1">
    <location>
        <begin position="31"/>
        <end position="94"/>
    </location>
</feature>
<dbReference type="OrthoDB" id="2861041at2"/>
<protein>
    <recommendedName>
        <fullName evidence="5">OmpH family outer membrane protein</fullName>
    </recommendedName>
</protein>
<dbReference type="PATRIC" id="fig|220754.4.peg.415"/>
<keyword evidence="4" id="KW-1185">Reference proteome</keyword>
<dbReference type="AlphaFoldDB" id="A0A0C2WAL7"/>
<gene>
    <name evidence="3" type="ORF">KR50_04070</name>
</gene>
<organism evidence="3 4">
    <name type="scientific">Jeotgalibacillus campisalis</name>
    <dbReference type="NCBI Taxonomy" id="220754"/>
    <lineage>
        <taxon>Bacteria</taxon>
        <taxon>Bacillati</taxon>
        <taxon>Bacillota</taxon>
        <taxon>Bacilli</taxon>
        <taxon>Bacillales</taxon>
        <taxon>Caryophanaceae</taxon>
        <taxon>Jeotgalibacillus</taxon>
    </lineage>
</organism>
<comment type="caution">
    <text evidence="3">The sequence shown here is derived from an EMBL/GenBank/DDBJ whole genome shotgun (WGS) entry which is preliminary data.</text>
</comment>
<reference evidence="3 4" key="1">
    <citation type="submission" date="2015-01" db="EMBL/GenBank/DDBJ databases">
        <title>Jeotgalibacillus campisalis genome sequencing.</title>
        <authorList>
            <person name="Goh K.M."/>
            <person name="Chan K.-G."/>
            <person name="Yaakop A.S."/>
            <person name="Ee R."/>
            <person name="Gan H.M."/>
            <person name="Chan C.S."/>
        </authorList>
    </citation>
    <scope>NUCLEOTIDE SEQUENCE [LARGE SCALE GENOMIC DNA]</scope>
    <source>
        <strain evidence="3 4">SF-57</strain>
    </source>
</reference>
<keyword evidence="1" id="KW-0175">Coiled coil</keyword>
<dbReference type="RefSeq" id="WP_041054106.1">
    <property type="nucleotide sequence ID" value="NZ_JXRR01000001.1"/>
</dbReference>
<evidence type="ECO:0000313" key="3">
    <source>
        <dbReference type="EMBL" id="KIL53078.1"/>
    </source>
</evidence>
<evidence type="ECO:0008006" key="5">
    <source>
        <dbReference type="Google" id="ProtNLM"/>
    </source>
</evidence>
<proteinExistence type="predicted"/>
<evidence type="ECO:0000313" key="4">
    <source>
        <dbReference type="Proteomes" id="UP000031972"/>
    </source>
</evidence>
<dbReference type="Proteomes" id="UP000031972">
    <property type="component" value="Unassembled WGS sequence"/>
</dbReference>
<feature type="signal peptide" evidence="2">
    <location>
        <begin position="1"/>
        <end position="28"/>
    </location>
</feature>
<evidence type="ECO:0000256" key="1">
    <source>
        <dbReference type="SAM" id="Coils"/>
    </source>
</evidence>
<accession>A0A0C2WAL7</accession>
<name>A0A0C2WAL7_9BACL</name>
<feature type="chain" id="PRO_5002158052" description="OmpH family outer membrane protein" evidence="2">
    <location>
        <begin position="29"/>
        <end position="187"/>
    </location>
</feature>
<sequence length="187" mass="21485">MNNCKLVFAMFFSALIVFFAFGATDASAAENEDYEKALELIEKTNIEIDEKIDAGVEKADALQAGYLSELESKKEEEQRKLAELEAEKAEKAGKFTDEKKVAHENAKFDKKIQREQEKFNALYITLEEKYNQELDEVIEAVFNETLQMSTETIELVKKMGVEAECSWKLVRFADRMVWIDPIRIVGH</sequence>
<evidence type="ECO:0000256" key="2">
    <source>
        <dbReference type="SAM" id="SignalP"/>
    </source>
</evidence>